<evidence type="ECO:0000313" key="3">
    <source>
        <dbReference type="Ensembl" id="ENSSTUP00000019087.1"/>
    </source>
</evidence>
<dbReference type="Pfam" id="PF15793">
    <property type="entry name" value="SHLD2_C"/>
    <property type="match status" value="1"/>
</dbReference>
<dbReference type="GO" id="GO:0005634">
    <property type="term" value="C:nucleus"/>
    <property type="evidence" value="ECO:0007669"/>
    <property type="project" value="TreeGrafter"/>
</dbReference>
<dbReference type="Pfam" id="PF22779">
    <property type="entry name" value="OB_SHLD2_2nd"/>
    <property type="match status" value="1"/>
</dbReference>
<evidence type="ECO:0000259" key="2">
    <source>
        <dbReference type="Pfam" id="PF22779"/>
    </source>
</evidence>
<evidence type="ECO:0000259" key="1">
    <source>
        <dbReference type="Pfam" id="PF15793"/>
    </source>
</evidence>
<feature type="domain" description="Shieldin complex subunit 2 C-terminal" evidence="1">
    <location>
        <begin position="95"/>
        <end position="210"/>
    </location>
</feature>
<reference evidence="3" key="1">
    <citation type="submission" date="2025-08" db="UniProtKB">
        <authorList>
            <consortium name="Ensembl"/>
        </authorList>
    </citation>
    <scope>IDENTIFICATION</scope>
</reference>
<dbReference type="GO" id="GO:0010569">
    <property type="term" value="P:regulation of double-strand break repair via homologous recombination"/>
    <property type="evidence" value="ECO:0007669"/>
    <property type="project" value="TreeGrafter"/>
</dbReference>
<evidence type="ECO:0000313" key="4">
    <source>
        <dbReference type="Proteomes" id="UP000472277"/>
    </source>
</evidence>
<reference evidence="3" key="2">
    <citation type="submission" date="2025-09" db="UniProtKB">
        <authorList>
            <consortium name="Ensembl"/>
        </authorList>
    </citation>
    <scope>IDENTIFICATION</scope>
</reference>
<dbReference type="Ensembl" id="ENSSTUT00000020073.1">
    <property type="protein sequence ID" value="ENSSTUP00000019087.1"/>
    <property type="gene ID" value="ENSSTUG00000008521.1"/>
</dbReference>
<dbReference type="InterPro" id="IPR053944">
    <property type="entry name" value="SHLD2_OB2"/>
</dbReference>
<dbReference type="InterPro" id="IPR031589">
    <property type="entry name" value="SHLD2_C"/>
</dbReference>
<dbReference type="GeneTree" id="ENSGT00390000003133"/>
<feature type="domain" description="Shieldin complex subunit 2 second OB fold" evidence="2">
    <location>
        <begin position="1"/>
        <end position="34"/>
    </location>
</feature>
<dbReference type="AlphaFoldDB" id="A0A673XDM1"/>
<dbReference type="InterPro" id="IPR029715">
    <property type="entry name" value="FAM35A"/>
</dbReference>
<dbReference type="PANTHER" id="PTHR14495:SF2">
    <property type="entry name" value="SHIELDIN COMPLEX SUBUNIT 2"/>
    <property type="match status" value="1"/>
</dbReference>
<sequence>VLTVEQGDGQQGAVVLWGAALTWLQRINRNKGKVRTNKNDMMTGLLELHSTPWGSCEPLFPDDTRALEFYRPGPAKHTSTSLEIDLHTLLSQKYTDHNGIYCPCYPCLPHTGVRRYYRPVILTVKDGESQVCVQVPPVLLQKILLDTPPDKLSKTVAPGSDVRLVQVVAERIYSLLSIPRRTFLLTVRSHFLCDENSVPTAQDFLLLDFHDPKS</sequence>
<dbReference type="InParanoid" id="A0A673XDM1"/>
<dbReference type="GO" id="GO:0035861">
    <property type="term" value="C:site of double-strand break"/>
    <property type="evidence" value="ECO:0007669"/>
    <property type="project" value="TreeGrafter"/>
</dbReference>
<keyword evidence="4" id="KW-1185">Reference proteome</keyword>
<dbReference type="PANTHER" id="PTHR14495">
    <property type="entry name" value="SHIELDIN COMPLEX SUBUNIT 2"/>
    <property type="match status" value="1"/>
</dbReference>
<dbReference type="OMA" id="LELHTMP"/>
<name>A0A673XDM1_SALTR</name>
<accession>A0A673XDM1</accession>
<proteinExistence type="predicted"/>
<organism evidence="3 4">
    <name type="scientific">Salmo trutta</name>
    <name type="common">Brown trout</name>
    <dbReference type="NCBI Taxonomy" id="8032"/>
    <lineage>
        <taxon>Eukaryota</taxon>
        <taxon>Metazoa</taxon>
        <taxon>Chordata</taxon>
        <taxon>Craniata</taxon>
        <taxon>Vertebrata</taxon>
        <taxon>Euteleostomi</taxon>
        <taxon>Actinopterygii</taxon>
        <taxon>Neopterygii</taxon>
        <taxon>Teleostei</taxon>
        <taxon>Protacanthopterygii</taxon>
        <taxon>Salmoniformes</taxon>
        <taxon>Salmonidae</taxon>
        <taxon>Salmoninae</taxon>
        <taxon>Salmo</taxon>
    </lineage>
</organism>
<dbReference type="Proteomes" id="UP000472277">
    <property type="component" value="Chromosome 5"/>
</dbReference>
<protein>
    <submittedName>
        <fullName evidence="3">Uncharacterized protein</fullName>
    </submittedName>
</protein>